<evidence type="ECO:0000313" key="3">
    <source>
        <dbReference type="Proteomes" id="UP000004750"/>
    </source>
</evidence>
<keyword evidence="1" id="KW-1133">Transmembrane helix</keyword>
<reference evidence="2 3" key="1">
    <citation type="submission" date="2011-08" db="EMBL/GenBank/DDBJ databases">
        <authorList>
            <person name="Weinstock G."/>
            <person name="Sodergren E."/>
            <person name="Clifton S."/>
            <person name="Fulton L."/>
            <person name="Fulton B."/>
            <person name="Courtney L."/>
            <person name="Fronick C."/>
            <person name="Harrison M."/>
            <person name="Strong C."/>
            <person name="Farmer C."/>
            <person name="Delahaunty K."/>
            <person name="Markovic C."/>
            <person name="Hall O."/>
            <person name="Minx P."/>
            <person name="Tomlinson C."/>
            <person name="Mitreva M."/>
            <person name="Hou S."/>
            <person name="Chen J."/>
            <person name="Wollam A."/>
            <person name="Pepin K.H."/>
            <person name="Johnson M."/>
            <person name="Bhonagiri V."/>
            <person name="Zhang X."/>
            <person name="Suruliraj S."/>
            <person name="Warren W."/>
            <person name="Chinwalla A."/>
            <person name="Mardis E.R."/>
            <person name="Wilson R.K."/>
        </authorList>
    </citation>
    <scope>NUCLEOTIDE SEQUENCE [LARGE SCALE GENOMIC DNA]</scope>
    <source>
        <strain evidence="2 3">F0432</strain>
    </source>
</reference>
<dbReference type="HOGENOM" id="CLU_2877516_0_0_6"/>
<comment type="caution">
    <text evidence="2">The sequence shown here is derived from an EMBL/GenBank/DDBJ whole genome shotgun (WGS) entry which is preliminary data.</text>
</comment>
<keyword evidence="1" id="KW-0472">Membrane</keyword>
<dbReference type="EMBL" id="AGCM01000033">
    <property type="protein sequence ID" value="EHM55556.1"/>
    <property type="molecule type" value="Genomic_DNA"/>
</dbReference>
<evidence type="ECO:0000313" key="2">
    <source>
        <dbReference type="EMBL" id="EHM55556.1"/>
    </source>
</evidence>
<keyword evidence="1" id="KW-0812">Transmembrane</keyword>
<gene>
    <name evidence="2" type="ORF">HMPREF9080_00645</name>
</gene>
<proteinExistence type="predicted"/>
<evidence type="ECO:0000256" key="1">
    <source>
        <dbReference type="SAM" id="Phobius"/>
    </source>
</evidence>
<protein>
    <submittedName>
        <fullName evidence="2">Uncharacterized protein</fullName>
    </submittedName>
</protein>
<feature type="transmembrane region" description="Helical" evidence="1">
    <location>
        <begin position="6"/>
        <end position="28"/>
    </location>
</feature>
<organism evidence="2 3">
    <name type="scientific">Cardiobacterium valvarum F0432</name>
    <dbReference type="NCBI Taxonomy" id="797473"/>
    <lineage>
        <taxon>Bacteria</taxon>
        <taxon>Pseudomonadati</taxon>
        <taxon>Pseudomonadota</taxon>
        <taxon>Gammaproteobacteria</taxon>
        <taxon>Cardiobacteriales</taxon>
        <taxon>Cardiobacteriaceae</taxon>
        <taxon>Cardiobacterium</taxon>
    </lineage>
</organism>
<dbReference type="AlphaFoldDB" id="G9ZD12"/>
<accession>G9ZD12</accession>
<dbReference type="Proteomes" id="UP000004750">
    <property type="component" value="Unassembled WGS sequence"/>
</dbReference>
<name>G9ZD12_9GAMM</name>
<sequence length="63" mass="7690">MHLFYFNIIIACFCIVFYKVLSLFPVCYQQFFVRLFVFLRVDCIINRCYLNYFDAFRAFVDCG</sequence>